<dbReference type="AlphaFoldDB" id="A0AAQ3KT59"/>
<dbReference type="GO" id="GO:0046983">
    <property type="term" value="F:protein dimerization activity"/>
    <property type="evidence" value="ECO:0007669"/>
    <property type="project" value="InterPro"/>
</dbReference>
<dbReference type="SMART" id="SM00353">
    <property type="entry name" value="HLH"/>
    <property type="match status" value="1"/>
</dbReference>
<evidence type="ECO:0000256" key="2">
    <source>
        <dbReference type="ARBA" id="ARBA00005510"/>
    </source>
</evidence>
<dbReference type="PANTHER" id="PTHR16223">
    <property type="entry name" value="TRANSCRIPTION FACTOR BHLH83-RELATED"/>
    <property type="match status" value="1"/>
</dbReference>
<dbReference type="Proteomes" id="UP001327560">
    <property type="component" value="Chromosome 7"/>
</dbReference>
<dbReference type="GO" id="GO:0005634">
    <property type="term" value="C:nucleus"/>
    <property type="evidence" value="ECO:0007669"/>
    <property type="project" value="UniProtKB-SubCell"/>
</dbReference>
<dbReference type="InterPro" id="IPR036638">
    <property type="entry name" value="HLH_DNA-bd_sf"/>
</dbReference>
<dbReference type="SUPFAM" id="SSF47459">
    <property type="entry name" value="HLH, helix-loop-helix DNA-binding domain"/>
    <property type="match status" value="1"/>
</dbReference>
<reference evidence="9 10" key="1">
    <citation type="submission" date="2023-10" db="EMBL/GenBank/DDBJ databases">
        <title>Chromosome-scale genome assembly provides insights into flower coloration mechanisms of Canna indica.</title>
        <authorList>
            <person name="Li C."/>
        </authorList>
    </citation>
    <scope>NUCLEOTIDE SEQUENCE [LARGE SCALE GENOMIC DNA]</scope>
    <source>
        <tissue evidence="9">Flower</tissue>
    </source>
</reference>
<organism evidence="9 10">
    <name type="scientific">Canna indica</name>
    <name type="common">Indian-shot</name>
    <dbReference type="NCBI Taxonomy" id="4628"/>
    <lineage>
        <taxon>Eukaryota</taxon>
        <taxon>Viridiplantae</taxon>
        <taxon>Streptophyta</taxon>
        <taxon>Embryophyta</taxon>
        <taxon>Tracheophyta</taxon>
        <taxon>Spermatophyta</taxon>
        <taxon>Magnoliopsida</taxon>
        <taxon>Liliopsida</taxon>
        <taxon>Zingiberales</taxon>
        <taxon>Cannaceae</taxon>
        <taxon>Canna</taxon>
    </lineage>
</organism>
<feature type="region of interest" description="Disordered" evidence="7">
    <location>
        <begin position="1"/>
        <end position="52"/>
    </location>
</feature>
<dbReference type="InterPro" id="IPR045239">
    <property type="entry name" value="bHLH95_bHLH"/>
</dbReference>
<comment type="subcellular location">
    <subcellularLocation>
        <location evidence="1">Nucleus</location>
    </subcellularLocation>
</comment>
<keyword evidence="10" id="KW-1185">Reference proteome</keyword>
<feature type="domain" description="BHLH" evidence="8">
    <location>
        <begin position="346"/>
        <end position="396"/>
    </location>
</feature>
<dbReference type="InterPro" id="IPR045843">
    <property type="entry name" value="IND-like"/>
</dbReference>
<dbReference type="GO" id="GO:0000978">
    <property type="term" value="F:RNA polymerase II cis-regulatory region sequence-specific DNA binding"/>
    <property type="evidence" value="ECO:0007669"/>
    <property type="project" value="TreeGrafter"/>
</dbReference>
<accession>A0AAQ3KT59</accession>
<keyword evidence="4" id="KW-0238">DNA-binding</keyword>
<evidence type="ECO:0000256" key="3">
    <source>
        <dbReference type="ARBA" id="ARBA00023015"/>
    </source>
</evidence>
<feature type="compositionally biased region" description="Low complexity" evidence="7">
    <location>
        <begin position="122"/>
        <end position="153"/>
    </location>
</feature>
<gene>
    <name evidence="9" type="ORF">Cni_G22750</name>
</gene>
<feature type="compositionally biased region" description="Polar residues" evidence="7">
    <location>
        <begin position="32"/>
        <end position="52"/>
    </location>
</feature>
<name>A0AAQ3KT59_9LILI</name>
<feature type="region of interest" description="Disordered" evidence="7">
    <location>
        <begin position="98"/>
        <end position="153"/>
    </location>
</feature>
<dbReference type="EMBL" id="CP136896">
    <property type="protein sequence ID" value="WOL13970.1"/>
    <property type="molecule type" value="Genomic_DNA"/>
</dbReference>
<dbReference type="Pfam" id="PF00010">
    <property type="entry name" value="HLH"/>
    <property type="match status" value="1"/>
</dbReference>
<evidence type="ECO:0000313" key="10">
    <source>
        <dbReference type="Proteomes" id="UP001327560"/>
    </source>
</evidence>
<evidence type="ECO:0000259" key="8">
    <source>
        <dbReference type="PROSITE" id="PS50888"/>
    </source>
</evidence>
<sequence>MYGSPMMPVAKDLNLPYPRRSSFGDGHKEESTSNTNLFGGNHQEQQQRQMSSGLLRYRSAPSSLLGELCEDFLPVRTTCPETTDTTLFARLLAPDLQIRDKPSAGGGAATTQRSPQFPQPQPAADQASGAFSSSSHMMFQSQQKQQQEPNHSSVECSYPMVASMAMEMEEIKNGGSAASSSPNLVRHSSSPAGLFSHLNVENGYLLRGVTDLRNENAAMGNEANRLKNQISFSSRQNSIMSQISEAIAGSSSDESSGGPCYIPGFPGNSWENSSLFSSSNTFSGPKTGSASGINTADLQNREVRNHVSGLAHQFSLPKTSSEMAAMDNYLQFQDAVPCKVRAKRGCATHPRSIAERVRRTRISERIRKLQELVPNMDKQTNTADMLDLAVSYIKDLQKEVKTLSESQSSCTCSSGKQKKYQNPSD</sequence>
<evidence type="ECO:0000313" key="9">
    <source>
        <dbReference type="EMBL" id="WOL13970.1"/>
    </source>
</evidence>
<dbReference type="InterPro" id="IPR011598">
    <property type="entry name" value="bHLH_dom"/>
</dbReference>
<evidence type="ECO:0000256" key="4">
    <source>
        <dbReference type="ARBA" id="ARBA00023125"/>
    </source>
</evidence>
<dbReference type="PANTHER" id="PTHR16223:SF125">
    <property type="entry name" value="OS08G0506700 PROTEIN"/>
    <property type="match status" value="1"/>
</dbReference>
<evidence type="ECO:0000256" key="7">
    <source>
        <dbReference type="SAM" id="MobiDB-lite"/>
    </source>
</evidence>
<evidence type="ECO:0000256" key="1">
    <source>
        <dbReference type="ARBA" id="ARBA00004123"/>
    </source>
</evidence>
<dbReference type="GO" id="GO:0000981">
    <property type="term" value="F:DNA-binding transcription factor activity, RNA polymerase II-specific"/>
    <property type="evidence" value="ECO:0007669"/>
    <property type="project" value="TreeGrafter"/>
</dbReference>
<evidence type="ECO:0000256" key="6">
    <source>
        <dbReference type="ARBA" id="ARBA00023242"/>
    </source>
</evidence>
<keyword evidence="6" id="KW-0539">Nucleus</keyword>
<keyword evidence="5" id="KW-0804">Transcription</keyword>
<dbReference type="CDD" id="cd11393">
    <property type="entry name" value="bHLH_AtbHLH_like"/>
    <property type="match status" value="1"/>
</dbReference>
<comment type="similarity">
    <text evidence="2">Belongs to the bHLH protein family.</text>
</comment>
<dbReference type="Gene3D" id="4.10.280.10">
    <property type="entry name" value="Helix-loop-helix DNA-binding domain"/>
    <property type="match status" value="1"/>
</dbReference>
<dbReference type="FunFam" id="4.10.280.10:FF:000021">
    <property type="entry name" value="Transcription factor bHLH130 family"/>
    <property type="match status" value="1"/>
</dbReference>
<keyword evidence="3" id="KW-0805">Transcription regulation</keyword>
<dbReference type="PROSITE" id="PS50888">
    <property type="entry name" value="BHLH"/>
    <property type="match status" value="1"/>
</dbReference>
<proteinExistence type="inferred from homology"/>
<evidence type="ECO:0000256" key="5">
    <source>
        <dbReference type="ARBA" id="ARBA00023163"/>
    </source>
</evidence>
<protein>
    <submittedName>
        <fullName evidence="9">Transcription factor bHLH130-like</fullName>
    </submittedName>
</protein>